<proteinExistence type="predicted"/>
<dbReference type="PROSITE" id="PS00217">
    <property type="entry name" value="SUGAR_TRANSPORT_2"/>
    <property type="match status" value="1"/>
</dbReference>
<dbReference type="InterPro" id="IPR011701">
    <property type="entry name" value="MFS"/>
</dbReference>
<dbReference type="InterPro" id="IPR020846">
    <property type="entry name" value="MFS_dom"/>
</dbReference>
<protein>
    <submittedName>
        <fullName evidence="7">MFS transporter</fullName>
    </submittedName>
</protein>
<reference evidence="7 8" key="1">
    <citation type="submission" date="2022-01" db="EMBL/GenBank/DDBJ databases">
        <authorList>
            <person name="Won M."/>
            <person name="Kim S.-J."/>
            <person name="Kwon S.-W."/>
        </authorList>
    </citation>
    <scope>NUCLEOTIDE SEQUENCE [LARGE SCALE GENOMIC DNA]</scope>
    <source>
        <strain evidence="7 8">KCTC 23505</strain>
    </source>
</reference>
<evidence type="ECO:0000256" key="2">
    <source>
        <dbReference type="ARBA" id="ARBA00022692"/>
    </source>
</evidence>
<dbReference type="EMBL" id="JAKGBZ010000046">
    <property type="protein sequence ID" value="MCF3948306.1"/>
    <property type="molecule type" value="Genomic_DNA"/>
</dbReference>
<comment type="subcellular location">
    <subcellularLocation>
        <location evidence="1">Membrane</location>
        <topology evidence="1">Multi-pass membrane protein</topology>
    </subcellularLocation>
</comment>
<dbReference type="Pfam" id="PF07690">
    <property type="entry name" value="MFS_1"/>
    <property type="match status" value="1"/>
</dbReference>
<evidence type="ECO:0000256" key="1">
    <source>
        <dbReference type="ARBA" id="ARBA00004141"/>
    </source>
</evidence>
<evidence type="ECO:0000256" key="5">
    <source>
        <dbReference type="SAM" id="Phobius"/>
    </source>
</evidence>
<dbReference type="CDD" id="cd17316">
    <property type="entry name" value="MFS_SV2_like"/>
    <property type="match status" value="1"/>
</dbReference>
<feature type="domain" description="Major facilitator superfamily (MFS) profile" evidence="6">
    <location>
        <begin position="17"/>
        <end position="436"/>
    </location>
</feature>
<feature type="transmembrane region" description="Helical" evidence="5">
    <location>
        <begin position="287"/>
        <end position="308"/>
    </location>
</feature>
<feature type="transmembrane region" description="Helical" evidence="5">
    <location>
        <begin position="344"/>
        <end position="367"/>
    </location>
</feature>
<feature type="transmembrane region" description="Helical" evidence="5">
    <location>
        <begin position="112"/>
        <end position="135"/>
    </location>
</feature>
<evidence type="ECO:0000313" key="7">
    <source>
        <dbReference type="EMBL" id="MCF3948306.1"/>
    </source>
</evidence>
<organism evidence="7 8">
    <name type="scientific">Acidiphilium iwatense</name>
    <dbReference type="NCBI Taxonomy" id="768198"/>
    <lineage>
        <taxon>Bacteria</taxon>
        <taxon>Pseudomonadati</taxon>
        <taxon>Pseudomonadota</taxon>
        <taxon>Alphaproteobacteria</taxon>
        <taxon>Acetobacterales</taxon>
        <taxon>Acidocellaceae</taxon>
        <taxon>Acidiphilium</taxon>
    </lineage>
</organism>
<keyword evidence="2 5" id="KW-0812">Transmembrane</keyword>
<feature type="transmembrane region" description="Helical" evidence="5">
    <location>
        <begin position="320"/>
        <end position="338"/>
    </location>
</feature>
<dbReference type="InterPro" id="IPR036259">
    <property type="entry name" value="MFS_trans_sf"/>
</dbReference>
<feature type="transmembrane region" description="Helical" evidence="5">
    <location>
        <begin position="147"/>
        <end position="166"/>
    </location>
</feature>
<dbReference type="SUPFAM" id="SSF103473">
    <property type="entry name" value="MFS general substrate transporter"/>
    <property type="match status" value="1"/>
</dbReference>
<name>A0ABS9DZW9_9PROT</name>
<sequence length="452" mass="48712">MSRFIDEHPASRTSLLIVFIALGGVFVDAYDFTSLGIGVVQLKHSFHLSPLELGSVTAMMAFGAFLGALWGGYFTDKVGRLRMFLLDLLFLVVAAIGAAVSVNLVMLLAFRFLMGVGVGLDFPVALSFIAEFVAERRKGSNVNLWQMMWYVAASFTGLIVLPFYLAGVSGDLWRVAVGFGAVPALIILLMRLRYMNESAPWAAHHLGLAEAGRILERTYGVQVTIAPLTAPTKSAKSPKIDFSEIFSPQYRLRTLLVSIICATQSIEYFAVGFNLPTISTRLFGANFIYAILGAILFNLFGIAGAAVAITVTNRLGIRRIAIFGYVIVIIALLLLYAGGPHLSLAIAALLIGLFIFGHSFGPGAQGMTMATLSYPTRIRGVGTGWGQSMVRVGSIFGFYFFPVLVAAIGFRSMMLALVLVPLLGLLAALLVHREPIGHDPDVTEEMSLSAGE</sequence>
<feature type="transmembrane region" description="Helical" evidence="5">
    <location>
        <begin position="53"/>
        <end position="73"/>
    </location>
</feature>
<accession>A0ABS9DZW9</accession>
<comment type="caution">
    <text evidence="7">The sequence shown here is derived from an EMBL/GenBank/DDBJ whole genome shotgun (WGS) entry which is preliminary data.</text>
</comment>
<evidence type="ECO:0000313" key="8">
    <source>
        <dbReference type="Proteomes" id="UP001521209"/>
    </source>
</evidence>
<evidence type="ECO:0000256" key="3">
    <source>
        <dbReference type="ARBA" id="ARBA00022989"/>
    </source>
</evidence>
<evidence type="ECO:0000256" key="4">
    <source>
        <dbReference type="ARBA" id="ARBA00023136"/>
    </source>
</evidence>
<feature type="transmembrane region" description="Helical" evidence="5">
    <location>
        <begin position="388"/>
        <end position="408"/>
    </location>
</feature>
<keyword evidence="8" id="KW-1185">Reference proteome</keyword>
<evidence type="ECO:0000259" key="6">
    <source>
        <dbReference type="PROSITE" id="PS50850"/>
    </source>
</evidence>
<dbReference type="Gene3D" id="1.20.1250.20">
    <property type="entry name" value="MFS general substrate transporter like domains"/>
    <property type="match status" value="1"/>
</dbReference>
<feature type="transmembrane region" description="Helical" evidence="5">
    <location>
        <begin position="255"/>
        <end position="275"/>
    </location>
</feature>
<keyword evidence="3 5" id="KW-1133">Transmembrane helix</keyword>
<feature type="transmembrane region" description="Helical" evidence="5">
    <location>
        <begin position="172"/>
        <end position="190"/>
    </location>
</feature>
<dbReference type="PANTHER" id="PTHR23508">
    <property type="entry name" value="CARBOXYLIC ACID TRANSPORTER PROTEIN HOMOLOG"/>
    <property type="match status" value="1"/>
</dbReference>
<feature type="transmembrane region" description="Helical" evidence="5">
    <location>
        <begin position="85"/>
        <end position="106"/>
    </location>
</feature>
<gene>
    <name evidence="7" type="ORF">L2A60_16655</name>
</gene>
<keyword evidence="4 5" id="KW-0472">Membrane</keyword>
<dbReference type="InterPro" id="IPR005829">
    <property type="entry name" value="Sugar_transporter_CS"/>
</dbReference>
<dbReference type="PANTHER" id="PTHR23508:SF10">
    <property type="entry name" value="CARBOXYLIC ACID TRANSPORTER PROTEIN HOMOLOG"/>
    <property type="match status" value="1"/>
</dbReference>
<dbReference type="PROSITE" id="PS50850">
    <property type="entry name" value="MFS"/>
    <property type="match status" value="1"/>
</dbReference>
<feature type="transmembrane region" description="Helical" evidence="5">
    <location>
        <begin position="414"/>
        <end position="431"/>
    </location>
</feature>
<dbReference type="Proteomes" id="UP001521209">
    <property type="component" value="Unassembled WGS sequence"/>
</dbReference>